<dbReference type="EMBL" id="JAUYVI010000001">
    <property type="protein sequence ID" value="MDQ7246281.1"/>
    <property type="molecule type" value="Genomic_DNA"/>
</dbReference>
<feature type="region of interest" description="Disordered" evidence="1">
    <location>
        <begin position="31"/>
        <end position="113"/>
    </location>
</feature>
<organism evidence="3 4">
    <name type="scientific">Dongia sedimenti</name>
    <dbReference type="NCBI Taxonomy" id="3064282"/>
    <lineage>
        <taxon>Bacteria</taxon>
        <taxon>Pseudomonadati</taxon>
        <taxon>Pseudomonadota</taxon>
        <taxon>Alphaproteobacteria</taxon>
        <taxon>Rhodospirillales</taxon>
        <taxon>Dongiaceae</taxon>
        <taxon>Dongia</taxon>
    </lineage>
</organism>
<dbReference type="RefSeq" id="WP_379953659.1">
    <property type="nucleotide sequence ID" value="NZ_JAUYVI010000001.1"/>
</dbReference>
<dbReference type="Pfam" id="PF01476">
    <property type="entry name" value="LysM"/>
    <property type="match status" value="1"/>
</dbReference>
<dbReference type="Proteomes" id="UP001230156">
    <property type="component" value="Unassembled WGS sequence"/>
</dbReference>
<dbReference type="InterPro" id="IPR052196">
    <property type="entry name" value="Bact_Kbp"/>
</dbReference>
<feature type="compositionally biased region" description="Polar residues" evidence="1">
    <location>
        <begin position="79"/>
        <end position="88"/>
    </location>
</feature>
<dbReference type="CDD" id="cd00118">
    <property type="entry name" value="LysM"/>
    <property type="match status" value="1"/>
</dbReference>
<evidence type="ECO:0000313" key="4">
    <source>
        <dbReference type="Proteomes" id="UP001230156"/>
    </source>
</evidence>
<name>A0ABU0YGW8_9PROT</name>
<protein>
    <submittedName>
        <fullName evidence="3">LysM peptidoglycan-binding domain-containing protein</fullName>
    </submittedName>
</protein>
<evidence type="ECO:0000259" key="2">
    <source>
        <dbReference type="PROSITE" id="PS51782"/>
    </source>
</evidence>
<keyword evidence="4" id="KW-1185">Reference proteome</keyword>
<sequence>MNRLTLVATIGAVLVAAILGLIYAVSKQDVDDTPEPTAQTQPAPSGEQPAAPGANPAPAQNPPSGAGEPPPAAGDQGPVPQSTITGATEPQPINPPQGEAATTPPSTENNQVAAATPAIKPSFDVVRVNPNGDAVIAGRAAPGTKITLLDNGQPVGAAEADDRGEWVMLPDSAVDPGQHKFSLRATDEKGKSLDSEKEVIVVVPKPAEDIAGQPVTRPSGALAIEVPKEGEAPTQLLNSPGAAATPAQPVTAAAQETTAPATPQAPPLSLDTIDYTQDGRAMLSGHTLPDSDLLLYLDNGSLGTAKADGSGRWTFVPEQKAPAGEHKLRVDLVDGSGKVQARVEVPFSQPDFSTVALTNDSVIVQPGNSLWRIARRTYGNGVQYTVIYEANKDNIRDPDLIYPGQIFNLPKKQN</sequence>
<dbReference type="InterPro" id="IPR013783">
    <property type="entry name" value="Ig-like_fold"/>
</dbReference>
<dbReference type="InterPro" id="IPR018392">
    <property type="entry name" value="LysM"/>
</dbReference>
<dbReference type="PANTHER" id="PTHR34700:SF4">
    <property type="entry name" value="PHAGE-LIKE ELEMENT PBSX PROTEIN XKDP"/>
    <property type="match status" value="1"/>
</dbReference>
<feature type="region of interest" description="Disordered" evidence="1">
    <location>
        <begin position="233"/>
        <end position="268"/>
    </location>
</feature>
<feature type="compositionally biased region" description="Polar residues" evidence="1">
    <location>
        <begin position="103"/>
        <end position="113"/>
    </location>
</feature>
<dbReference type="Gene3D" id="3.10.350.10">
    <property type="entry name" value="LysM domain"/>
    <property type="match status" value="1"/>
</dbReference>
<feature type="compositionally biased region" description="Low complexity" evidence="1">
    <location>
        <begin position="242"/>
        <end position="262"/>
    </location>
</feature>
<dbReference type="SUPFAM" id="SSF54106">
    <property type="entry name" value="LysM domain"/>
    <property type="match status" value="1"/>
</dbReference>
<evidence type="ECO:0000256" key="1">
    <source>
        <dbReference type="SAM" id="MobiDB-lite"/>
    </source>
</evidence>
<dbReference type="PROSITE" id="PS51782">
    <property type="entry name" value="LYSM"/>
    <property type="match status" value="1"/>
</dbReference>
<feature type="domain" description="LysM" evidence="2">
    <location>
        <begin position="360"/>
        <end position="409"/>
    </location>
</feature>
<comment type="caution">
    <text evidence="3">The sequence shown here is derived from an EMBL/GenBank/DDBJ whole genome shotgun (WGS) entry which is preliminary data.</text>
</comment>
<evidence type="ECO:0000313" key="3">
    <source>
        <dbReference type="EMBL" id="MDQ7246281.1"/>
    </source>
</evidence>
<gene>
    <name evidence="3" type="ORF">Q8A70_01325</name>
</gene>
<proteinExistence type="predicted"/>
<dbReference type="SMART" id="SM00257">
    <property type="entry name" value="LysM"/>
    <property type="match status" value="1"/>
</dbReference>
<feature type="compositionally biased region" description="Low complexity" evidence="1">
    <location>
        <begin position="35"/>
        <end position="78"/>
    </location>
</feature>
<reference evidence="4" key="1">
    <citation type="submission" date="2023-08" db="EMBL/GenBank/DDBJ databases">
        <title>Rhodospirillaceae gen. nov., a novel taxon isolated from the Yangtze River Yuezi River estuary sludge.</title>
        <authorList>
            <person name="Ruan L."/>
        </authorList>
    </citation>
    <scope>NUCLEOTIDE SEQUENCE [LARGE SCALE GENOMIC DNA]</scope>
    <source>
        <strain evidence="4">R-7</strain>
    </source>
</reference>
<dbReference type="Gene3D" id="2.60.40.10">
    <property type="entry name" value="Immunoglobulins"/>
    <property type="match status" value="2"/>
</dbReference>
<dbReference type="PANTHER" id="PTHR34700">
    <property type="entry name" value="POTASSIUM BINDING PROTEIN KBP"/>
    <property type="match status" value="1"/>
</dbReference>
<dbReference type="InterPro" id="IPR036779">
    <property type="entry name" value="LysM_dom_sf"/>
</dbReference>
<accession>A0ABU0YGW8</accession>